<dbReference type="KEGG" id="vg:29124611"/>
<dbReference type="Proteomes" id="UP000201248">
    <property type="component" value="Segment"/>
</dbReference>
<protein>
    <submittedName>
        <fullName evidence="1">Uncharacterized protein</fullName>
    </submittedName>
</protein>
<reference evidence="2" key="1">
    <citation type="submission" date="2016-06" db="EMBL/GenBank/DDBJ databases">
        <authorList>
            <person name="Kjaerup R.B."/>
            <person name="Dalgaard T.S."/>
            <person name="Juul-Madsen H.R."/>
        </authorList>
    </citation>
    <scope>NUCLEOTIDE SEQUENCE [LARGE SCALE GENOMIC DNA]</scope>
</reference>
<accession>A0A142K869</accession>
<evidence type="ECO:0000313" key="2">
    <source>
        <dbReference type="Proteomes" id="UP000201248"/>
    </source>
</evidence>
<dbReference type="EMBL" id="KU963245">
    <property type="protein sequence ID" value="AMS02302.1"/>
    <property type="molecule type" value="Genomic_DNA"/>
</dbReference>
<dbReference type="OrthoDB" id="5419at10239"/>
<dbReference type="RefSeq" id="YP_009300960.1">
    <property type="nucleotide sequence ID" value="NC_031229.1"/>
</dbReference>
<evidence type="ECO:0000313" key="1">
    <source>
        <dbReference type="EMBL" id="AMS02302.1"/>
    </source>
</evidence>
<dbReference type="GeneID" id="29124611"/>
<organism evidence="1 2">
    <name type="scientific">Gordonia phage Hotorobo</name>
    <dbReference type="NCBI Taxonomy" id="1821554"/>
    <lineage>
        <taxon>Viruses</taxon>
        <taxon>Duplodnaviria</taxon>
        <taxon>Heunggongvirae</taxon>
        <taxon>Uroviricota</taxon>
        <taxon>Caudoviricetes</taxon>
        <taxon>Montyvirus</taxon>
        <taxon>Montyvirus monty</taxon>
    </lineage>
</organism>
<sequence>MSNTRLSCAFARYAGARRSRWYYRSMPKLHQGRRYDLWWQNPFKYYEHLKDSGESQVLFDHSLLHKYKVNPREFMLQHFRGMSWRCYIVNEDCATLIDSTCGPEQTLGSWAVWDAQKHDLGELKELMEVPWKDRPISEHADWYEIPHPAQQHRVFIKNMISGKQDELWKKRRQRLTKIQRLYPECEMFIKPKHFGMGLAFGAGFSASCLDPYQFRWIERGKIVLPNGRNVHLERVDEFAREIEHLGFDPYEVRYDQDVGLLYCIAAIRYAAHHWDDPTGPFYRKNNYLDGPDFKNPDMYAQMPSYDRVVRPLDKIKPTDQILCDSCSLWRLCPAYRAEEVCGLPSSETSRLAKLALSRNADDVVEMLASVLSKQAERAENAIDEEEATGKANPQVDKMLNNVFKNGTTLAKLRNPALGRPAVQVNIGAAAQQAQAVEAADPRALAMTVITDLEQRGVPREEITQEMIEAHMQEHYAPKQIESSVVDAEVSDD</sequence>
<proteinExistence type="predicted"/>
<name>A0A142K869_9CAUD</name>
<gene>
    <name evidence="1" type="primary">9</name>
    <name evidence="1" type="ORF">SEA_HOTOROBO_9</name>
</gene>